<evidence type="ECO:0000256" key="2">
    <source>
        <dbReference type="ARBA" id="ARBA00023002"/>
    </source>
</evidence>
<dbReference type="PANTHER" id="PTHR42760">
    <property type="entry name" value="SHORT-CHAIN DEHYDROGENASES/REDUCTASES FAMILY MEMBER"/>
    <property type="match status" value="1"/>
</dbReference>
<evidence type="ECO:0000313" key="3">
    <source>
        <dbReference type="EMBL" id="NSJ80538.1"/>
    </source>
</evidence>
<protein>
    <submittedName>
        <fullName evidence="3">SDR family oxidoreductase</fullName>
    </submittedName>
</protein>
<dbReference type="EMBL" id="JAAITB010000033">
    <property type="protein sequence ID" value="NSJ80538.1"/>
    <property type="molecule type" value="Genomic_DNA"/>
</dbReference>
<evidence type="ECO:0000256" key="1">
    <source>
        <dbReference type="ARBA" id="ARBA00006484"/>
    </source>
</evidence>
<dbReference type="Pfam" id="PF13561">
    <property type="entry name" value="adh_short_C2"/>
    <property type="match status" value="1"/>
</dbReference>
<proteinExistence type="inferred from homology"/>
<name>A0ABX2I0Y0_ANAHA</name>
<evidence type="ECO:0000313" key="4">
    <source>
        <dbReference type="Proteomes" id="UP001644750"/>
    </source>
</evidence>
<dbReference type="PRINTS" id="PR00081">
    <property type="entry name" value="GDHRDH"/>
</dbReference>
<dbReference type="Proteomes" id="UP001644750">
    <property type="component" value="Unassembled WGS sequence"/>
</dbReference>
<accession>A0ABX2I0Y0</accession>
<comment type="similarity">
    <text evidence="1">Belongs to the short-chain dehydrogenases/reductases (SDR) family.</text>
</comment>
<dbReference type="InterPro" id="IPR002347">
    <property type="entry name" value="SDR_fam"/>
</dbReference>
<sequence>MKLNDLTGKTAIVTGAAQGLSCGMAEGLMEAGAKVCIMDINPKAEETAKQFVEKGYECEAVITDLGNDETREAAFSQAVEKLGGHLDILVNGAGVQRRYPSEEFPLKEWDFVINVNLRSVFALCQLAGKTFMKQDSKGKIINIASMLSFFGGYTVPAYAASKGGVAQVTKALCNEWAEKGINVNALAPGYMATEMNTALLDPSNPRNAAITNRIPKKEWGTPDDMKGPVVWLASDASDYINGAVIPVDGGYLVR</sequence>
<dbReference type="PROSITE" id="PS00061">
    <property type="entry name" value="ADH_SHORT"/>
    <property type="match status" value="1"/>
</dbReference>
<dbReference type="RefSeq" id="WP_173726127.1">
    <property type="nucleotide sequence ID" value="NZ_JAAIQB010000027.1"/>
</dbReference>
<keyword evidence="2" id="KW-0560">Oxidoreductase</keyword>
<comment type="caution">
    <text evidence="3">The sequence shown here is derived from an EMBL/GenBank/DDBJ whole genome shotgun (WGS) entry which is preliminary data.</text>
</comment>
<gene>
    <name evidence="3" type="ORF">G5A72_13320</name>
</gene>
<keyword evidence="4" id="KW-1185">Reference proteome</keyword>
<dbReference type="PRINTS" id="PR00080">
    <property type="entry name" value="SDRFAMILY"/>
</dbReference>
<dbReference type="Gene3D" id="3.40.50.720">
    <property type="entry name" value="NAD(P)-binding Rossmann-like Domain"/>
    <property type="match status" value="1"/>
</dbReference>
<dbReference type="PANTHER" id="PTHR42760:SF5">
    <property type="entry name" value="2-DEHYDRO-3-DEOXY-D-GLUCONATE 5-DEHYDROGENASE"/>
    <property type="match status" value="1"/>
</dbReference>
<dbReference type="InterPro" id="IPR036291">
    <property type="entry name" value="NAD(P)-bd_dom_sf"/>
</dbReference>
<reference evidence="3 4" key="1">
    <citation type="journal article" date="2020" name="Cell Host Microbe">
        <title>Functional and Genomic Variation between Human-Derived Isolates of Lachnospiraceae Reveals Inter- and Intra-Species Diversity.</title>
        <authorList>
            <person name="Sorbara M.T."/>
            <person name="Littmann E.R."/>
            <person name="Fontana E."/>
            <person name="Moody T.U."/>
            <person name="Kohout C.E."/>
            <person name="Gjonbalaj M."/>
            <person name="Eaton V."/>
            <person name="Seok R."/>
            <person name="Leiner I.M."/>
            <person name="Pamer E.G."/>
        </authorList>
    </citation>
    <scope>NUCLEOTIDE SEQUENCE [LARGE SCALE GENOMIC DNA]</scope>
    <source>
        <strain evidence="3 4">MSK.14.57</strain>
    </source>
</reference>
<dbReference type="SUPFAM" id="SSF51735">
    <property type="entry name" value="NAD(P)-binding Rossmann-fold domains"/>
    <property type="match status" value="1"/>
</dbReference>
<dbReference type="InterPro" id="IPR020904">
    <property type="entry name" value="Sc_DH/Rdtase_CS"/>
</dbReference>
<organism evidence="3 4">
    <name type="scientific">Anaerostipes hadrus</name>
    <dbReference type="NCBI Taxonomy" id="649756"/>
    <lineage>
        <taxon>Bacteria</taxon>
        <taxon>Bacillati</taxon>
        <taxon>Bacillota</taxon>
        <taxon>Clostridia</taxon>
        <taxon>Lachnospirales</taxon>
        <taxon>Lachnospiraceae</taxon>
        <taxon>Anaerostipes</taxon>
    </lineage>
</organism>